<evidence type="ECO:0000256" key="1">
    <source>
        <dbReference type="ARBA" id="ARBA00004196"/>
    </source>
</evidence>
<dbReference type="InterPro" id="IPR028082">
    <property type="entry name" value="Peripla_BP_I"/>
</dbReference>
<dbReference type="SUPFAM" id="SSF53822">
    <property type="entry name" value="Periplasmic binding protein-like I"/>
    <property type="match status" value="1"/>
</dbReference>
<sequence length="124" mass="13601">MVKLLPVLRSGVAFDAIISNTDAMAVGAIQALEAQGMNPKRIVIVSIDATEPGIRALLEGKLDMTVHQNKKDRAAATITVMDNMLNGRPFDQGLEKLVSPENPYMIIYPFETVTPYHVPGDLYF</sequence>
<dbReference type="EMBL" id="VSSQ01066139">
    <property type="protein sequence ID" value="MPN18740.1"/>
    <property type="molecule type" value="Genomic_DNA"/>
</dbReference>
<reference evidence="5" key="1">
    <citation type="submission" date="2019-08" db="EMBL/GenBank/DDBJ databases">
        <authorList>
            <person name="Kucharzyk K."/>
            <person name="Murdoch R.W."/>
            <person name="Higgins S."/>
            <person name="Loffler F."/>
        </authorList>
    </citation>
    <scope>NUCLEOTIDE SEQUENCE</scope>
</reference>
<comment type="similarity">
    <text evidence="2">Belongs to the bacterial solute-binding protein 2 family.</text>
</comment>
<dbReference type="GO" id="GO:0030313">
    <property type="term" value="C:cell envelope"/>
    <property type="evidence" value="ECO:0007669"/>
    <property type="project" value="UniProtKB-SubCell"/>
</dbReference>
<dbReference type="Gene3D" id="3.40.50.2300">
    <property type="match status" value="1"/>
</dbReference>
<evidence type="ECO:0000256" key="3">
    <source>
        <dbReference type="ARBA" id="ARBA00022729"/>
    </source>
</evidence>
<evidence type="ECO:0000256" key="2">
    <source>
        <dbReference type="ARBA" id="ARBA00007639"/>
    </source>
</evidence>
<dbReference type="PANTHER" id="PTHR46847">
    <property type="entry name" value="D-ALLOSE-BINDING PERIPLASMIC PROTEIN-RELATED"/>
    <property type="match status" value="1"/>
</dbReference>
<name>A0A645FYM5_9ZZZZ</name>
<gene>
    <name evidence="5" type="ORF">SDC9_166103</name>
</gene>
<dbReference type="Pfam" id="PF13407">
    <property type="entry name" value="Peripla_BP_4"/>
    <property type="match status" value="1"/>
</dbReference>
<protein>
    <recommendedName>
        <fullName evidence="4">Periplasmic binding protein domain-containing protein</fullName>
    </recommendedName>
</protein>
<organism evidence="5">
    <name type="scientific">bioreactor metagenome</name>
    <dbReference type="NCBI Taxonomy" id="1076179"/>
    <lineage>
        <taxon>unclassified sequences</taxon>
        <taxon>metagenomes</taxon>
        <taxon>ecological metagenomes</taxon>
    </lineage>
</organism>
<dbReference type="InterPro" id="IPR025997">
    <property type="entry name" value="SBP_2_dom"/>
</dbReference>
<dbReference type="PANTHER" id="PTHR46847:SF1">
    <property type="entry name" value="D-ALLOSE-BINDING PERIPLASMIC PROTEIN-RELATED"/>
    <property type="match status" value="1"/>
</dbReference>
<comment type="caution">
    <text evidence="5">The sequence shown here is derived from an EMBL/GenBank/DDBJ whole genome shotgun (WGS) entry which is preliminary data.</text>
</comment>
<dbReference type="AlphaFoldDB" id="A0A645FYM5"/>
<feature type="domain" description="Periplasmic binding protein" evidence="4">
    <location>
        <begin position="14"/>
        <end position="88"/>
    </location>
</feature>
<keyword evidence="3" id="KW-0732">Signal</keyword>
<comment type="subcellular location">
    <subcellularLocation>
        <location evidence="1">Cell envelope</location>
    </subcellularLocation>
</comment>
<accession>A0A645FYM5</accession>
<evidence type="ECO:0000313" key="5">
    <source>
        <dbReference type="EMBL" id="MPN18740.1"/>
    </source>
</evidence>
<dbReference type="GO" id="GO:0030246">
    <property type="term" value="F:carbohydrate binding"/>
    <property type="evidence" value="ECO:0007669"/>
    <property type="project" value="UniProtKB-ARBA"/>
</dbReference>
<evidence type="ECO:0000259" key="4">
    <source>
        <dbReference type="Pfam" id="PF13407"/>
    </source>
</evidence>
<proteinExistence type="inferred from homology"/>